<organism evidence="2 3">
    <name type="scientific">Gordonia caeni</name>
    <dbReference type="NCBI Taxonomy" id="1007097"/>
    <lineage>
        <taxon>Bacteria</taxon>
        <taxon>Bacillati</taxon>
        <taxon>Actinomycetota</taxon>
        <taxon>Actinomycetes</taxon>
        <taxon>Mycobacteriales</taxon>
        <taxon>Gordoniaceae</taxon>
        <taxon>Gordonia</taxon>
    </lineage>
</organism>
<dbReference type="InterPro" id="IPR036689">
    <property type="entry name" value="ESAT-6-like_sf"/>
</dbReference>
<name>A0ABP7PQ46_9ACTN</name>
<dbReference type="SUPFAM" id="SSF140453">
    <property type="entry name" value="EsxAB dimer-like"/>
    <property type="match status" value="1"/>
</dbReference>
<dbReference type="InterPro" id="IPR029058">
    <property type="entry name" value="AB_hydrolase_fold"/>
</dbReference>
<dbReference type="InterPro" id="IPR010427">
    <property type="entry name" value="DUF1023"/>
</dbReference>
<protein>
    <submittedName>
        <fullName evidence="2">Alpha/beta hydrolase</fullName>
    </submittedName>
</protein>
<proteinExistence type="predicted"/>
<evidence type="ECO:0000259" key="1">
    <source>
        <dbReference type="Pfam" id="PF06259"/>
    </source>
</evidence>
<evidence type="ECO:0000313" key="3">
    <source>
        <dbReference type="Proteomes" id="UP001418444"/>
    </source>
</evidence>
<sequence length="568" mass="60238">MTGIAAVRAWPLDQFTATARSMGAGAGQILEASARVQNSVQLAPTWQGATRDAVVRRIAAQTATAKRLVRLLESTATAGGEAGTELTAMRARLLQLVDTATGAGFRVADDGGVTHPSPRRRTDAQYLGSRIGELLARLRQTDDLLAQKLMRLAGLLDGDGSLIPLPGGGTADPSTAITVLRKLSQDQRRTYWDSLSPGEIQALIDADPKTIGNLYGVPFADRITANRLSIQRALEAERAHLGTWRGNPRRVEELAALLRPVPGVDGRPTLRKLVAFDHRGYGRYIEQVGDLTPDASGVGVLVPGTGSNLANSDDQRRRALELARRSGVPILVYSDGRVPQTVLPESRSLRTTDPIKGTAMDGAPARVLGRRLAAFGQDLDAEVSAAAPGARTTYIGHSYGGSVVGTAEQYGLRADNVVFASSAGTGAGDGPWRDPNPDVRRYSMTAPGDPIHWAQRFGATVHGGDPDVAPGVQRLDTGFDSRGQLIQGKDGHSNYFDDPGSTAFGNLVAVLSGREPAPYVERAPDLPEAPESQARRMRDAGGEILGDLVKDAVRDGLRLPRAPGLPVP</sequence>
<keyword evidence="2" id="KW-0378">Hydrolase</keyword>
<dbReference type="GO" id="GO:0016787">
    <property type="term" value="F:hydrolase activity"/>
    <property type="evidence" value="ECO:0007669"/>
    <property type="project" value="UniProtKB-KW"/>
</dbReference>
<comment type="caution">
    <text evidence="2">The sequence shown here is derived from an EMBL/GenBank/DDBJ whole genome shotgun (WGS) entry which is preliminary data.</text>
</comment>
<dbReference type="Gene3D" id="3.40.50.1820">
    <property type="entry name" value="alpha/beta hydrolase"/>
    <property type="match status" value="1"/>
</dbReference>
<evidence type="ECO:0000313" key="2">
    <source>
        <dbReference type="EMBL" id="GAA3969162.1"/>
    </source>
</evidence>
<feature type="domain" description="DUF1023" evidence="1">
    <location>
        <begin position="278"/>
        <end position="455"/>
    </location>
</feature>
<reference evidence="3" key="1">
    <citation type="journal article" date="2019" name="Int. J. Syst. Evol. Microbiol.">
        <title>The Global Catalogue of Microorganisms (GCM) 10K type strain sequencing project: providing services to taxonomists for standard genome sequencing and annotation.</title>
        <authorList>
            <consortium name="The Broad Institute Genomics Platform"/>
            <consortium name="The Broad Institute Genome Sequencing Center for Infectious Disease"/>
            <person name="Wu L."/>
            <person name="Ma J."/>
        </authorList>
    </citation>
    <scope>NUCLEOTIDE SEQUENCE [LARGE SCALE GENOMIC DNA]</scope>
    <source>
        <strain evidence="3">JCM 16923</strain>
    </source>
</reference>
<dbReference type="SUPFAM" id="SSF53474">
    <property type="entry name" value="alpha/beta-Hydrolases"/>
    <property type="match status" value="1"/>
</dbReference>
<keyword evidence="3" id="KW-1185">Reference proteome</keyword>
<accession>A0ABP7PQ46</accession>
<dbReference type="Proteomes" id="UP001418444">
    <property type="component" value="Unassembled WGS sequence"/>
</dbReference>
<dbReference type="Pfam" id="PF06259">
    <property type="entry name" value="Abhydrolase_8"/>
    <property type="match status" value="1"/>
</dbReference>
<dbReference type="RefSeq" id="WP_344785602.1">
    <property type="nucleotide sequence ID" value="NZ_BAAAZW010000012.1"/>
</dbReference>
<dbReference type="EMBL" id="BAAAZW010000012">
    <property type="protein sequence ID" value="GAA3969162.1"/>
    <property type="molecule type" value="Genomic_DNA"/>
</dbReference>
<gene>
    <name evidence="2" type="ORF">GCM10022231_32890</name>
</gene>